<dbReference type="EMBL" id="OU895880">
    <property type="protein sequence ID" value="CAG9810571.1"/>
    <property type="molecule type" value="Genomic_DNA"/>
</dbReference>
<feature type="transmembrane region" description="Helical" evidence="2">
    <location>
        <begin position="12"/>
        <end position="36"/>
    </location>
</feature>
<accession>A0A9N9WV84</accession>
<keyword evidence="2" id="KW-1133">Transmembrane helix</keyword>
<keyword evidence="4" id="KW-1185">Reference proteome</keyword>
<reference evidence="3" key="1">
    <citation type="submission" date="2022-01" db="EMBL/GenBank/DDBJ databases">
        <authorList>
            <person name="King R."/>
        </authorList>
    </citation>
    <scope>NUCLEOTIDE SEQUENCE</scope>
</reference>
<gene>
    <name evidence="3" type="ORF">CHIRRI_LOCUS13384</name>
</gene>
<name>A0A9N9WV84_9DIPT</name>
<keyword evidence="2" id="KW-0812">Transmembrane</keyword>
<reference evidence="3" key="2">
    <citation type="submission" date="2022-10" db="EMBL/GenBank/DDBJ databases">
        <authorList>
            <consortium name="ENA_rothamsted_submissions"/>
            <consortium name="culmorum"/>
            <person name="King R."/>
        </authorList>
    </citation>
    <scope>NUCLEOTIDE SEQUENCE</scope>
</reference>
<evidence type="ECO:0000313" key="3">
    <source>
        <dbReference type="EMBL" id="CAG9810571.1"/>
    </source>
</evidence>
<evidence type="ECO:0000256" key="2">
    <source>
        <dbReference type="SAM" id="Phobius"/>
    </source>
</evidence>
<dbReference type="Proteomes" id="UP001153620">
    <property type="component" value="Chromosome 4"/>
</dbReference>
<organism evidence="3 4">
    <name type="scientific">Chironomus riparius</name>
    <dbReference type="NCBI Taxonomy" id="315576"/>
    <lineage>
        <taxon>Eukaryota</taxon>
        <taxon>Metazoa</taxon>
        <taxon>Ecdysozoa</taxon>
        <taxon>Arthropoda</taxon>
        <taxon>Hexapoda</taxon>
        <taxon>Insecta</taxon>
        <taxon>Pterygota</taxon>
        <taxon>Neoptera</taxon>
        <taxon>Endopterygota</taxon>
        <taxon>Diptera</taxon>
        <taxon>Nematocera</taxon>
        <taxon>Chironomoidea</taxon>
        <taxon>Chironomidae</taxon>
        <taxon>Chironominae</taxon>
        <taxon>Chironomus</taxon>
    </lineage>
</organism>
<evidence type="ECO:0000256" key="1">
    <source>
        <dbReference type="SAM" id="MobiDB-lite"/>
    </source>
</evidence>
<sequence>MRKFLFCMKIESGGLFVAIYCAVTNVAYAVALLLLYNFVRITKHDKDMMFVDKLKALGIGACENLIIYHTIGTVLLGIGIRKRKPNHILYFFNFHLFITIFITVFGFGYFYSIKPAFFFLVLFFIDITIRIYSLCILETIYKLFKAETKENELIKMREDTKLTYGAVDDAKSTPSHHVTFTLSSSKDSLDSSDMEESRDELRSIY</sequence>
<feature type="transmembrane region" description="Helical" evidence="2">
    <location>
        <begin position="90"/>
        <end position="111"/>
    </location>
</feature>
<feature type="region of interest" description="Disordered" evidence="1">
    <location>
        <begin position="184"/>
        <end position="205"/>
    </location>
</feature>
<proteinExistence type="predicted"/>
<evidence type="ECO:0000313" key="4">
    <source>
        <dbReference type="Proteomes" id="UP001153620"/>
    </source>
</evidence>
<keyword evidence="2" id="KW-0472">Membrane</keyword>
<dbReference type="OrthoDB" id="10509520at2759"/>
<protein>
    <submittedName>
        <fullName evidence="3">Uncharacterized protein</fullName>
    </submittedName>
</protein>
<dbReference type="AlphaFoldDB" id="A0A9N9WV84"/>
<feature type="transmembrane region" description="Helical" evidence="2">
    <location>
        <begin position="117"/>
        <end position="137"/>
    </location>
</feature>
<feature type="transmembrane region" description="Helical" evidence="2">
    <location>
        <begin position="56"/>
        <end position="78"/>
    </location>
</feature>